<comment type="function">
    <text evidence="8">Also involved in hydrogenase metallocenter assembly, probably by participating in the nickel insertion step. This function in hydrogenase biosynthesis requires chaperone activity and the presence of the metal-binding domain, but not PPIase activity.</text>
</comment>
<sequence length="139" mass="15292">MAIQENQVVTMNYELKVNGEVVDSNIGKDPLEFTFGIGQLIPGLESRINEMNEGDSKEVTVPAAEAYGEYNAEAKQALPKEQFGDMQLEVGMPLQGQGENGQPIQVVVDEIRENEIVVDFNHPLAGQELNFSITINTII</sequence>
<name>A0ABY5EAN7_9BACT</name>
<evidence type="ECO:0000256" key="9">
    <source>
        <dbReference type="PROSITE-ProRule" id="PRU00277"/>
    </source>
</evidence>
<evidence type="ECO:0000256" key="7">
    <source>
        <dbReference type="ARBA" id="ARBA00023235"/>
    </source>
</evidence>
<evidence type="ECO:0000313" key="12">
    <source>
        <dbReference type="EMBL" id="UTJ07778.1"/>
    </source>
</evidence>
<keyword evidence="6" id="KW-0143">Chaperone</keyword>
<evidence type="ECO:0000256" key="6">
    <source>
        <dbReference type="ARBA" id="ARBA00023186"/>
    </source>
</evidence>
<dbReference type="SUPFAM" id="SSF54534">
    <property type="entry name" value="FKBP-like"/>
    <property type="match status" value="1"/>
</dbReference>
<dbReference type="PANTHER" id="PTHR47861:SF3">
    <property type="entry name" value="FKBP-TYPE PEPTIDYL-PROLYL CIS-TRANS ISOMERASE SLYD"/>
    <property type="match status" value="1"/>
</dbReference>
<gene>
    <name evidence="12" type="ORF">NJU99_06690</name>
</gene>
<keyword evidence="13" id="KW-1185">Reference proteome</keyword>
<keyword evidence="7 9" id="KW-0413">Isomerase</keyword>
<dbReference type="Pfam" id="PF00254">
    <property type="entry name" value="FKBP_C"/>
    <property type="match status" value="1"/>
</dbReference>
<keyword evidence="4" id="KW-0963">Cytoplasm</keyword>
<accession>A0ABY5EAN7</accession>
<dbReference type="Gene3D" id="3.10.50.40">
    <property type="match status" value="1"/>
</dbReference>
<dbReference type="PROSITE" id="PS50059">
    <property type="entry name" value="FKBP_PPIASE"/>
    <property type="match status" value="1"/>
</dbReference>
<comment type="catalytic activity">
    <reaction evidence="1 9 10">
        <text>[protein]-peptidylproline (omega=180) = [protein]-peptidylproline (omega=0)</text>
        <dbReference type="Rhea" id="RHEA:16237"/>
        <dbReference type="Rhea" id="RHEA-COMP:10747"/>
        <dbReference type="Rhea" id="RHEA-COMP:10748"/>
        <dbReference type="ChEBI" id="CHEBI:83833"/>
        <dbReference type="ChEBI" id="CHEBI:83834"/>
        <dbReference type="EC" id="5.2.1.8"/>
    </reaction>
</comment>
<evidence type="ECO:0000313" key="13">
    <source>
        <dbReference type="Proteomes" id="UP001060012"/>
    </source>
</evidence>
<evidence type="ECO:0000256" key="2">
    <source>
        <dbReference type="ARBA" id="ARBA00004496"/>
    </source>
</evidence>
<dbReference type="PANTHER" id="PTHR47861">
    <property type="entry name" value="FKBP-TYPE PEPTIDYL-PROLYL CIS-TRANS ISOMERASE SLYD"/>
    <property type="match status" value="1"/>
</dbReference>
<dbReference type="InterPro" id="IPR001179">
    <property type="entry name" value="PPIase_FKBP_dom"/>
</dbReference>
<dbReference type="EC" id="5.2.1.8" evidence="10"/>
<reference evidence="12" key="1">
    <citation type="submission" date="2022-07" db="EMBL/GenBank/DDBJ databases">
        <title>Arcobacter roscoffensis sp. nov., a marine bacterium isolated from coastal seawater collected from Roscoff, France.</title>
        <authorList>
            <person name="Pascual J."/>
            <person name="Lepeaux C."/>
            <person name="Methner A."/>
            <person name="Overmann J."/>
        </authorList>
    </citation>
    <scope>NUCLEOTIDE SEQUENCE</scope>
    <source>
        <strain evidence="12">ARW1-2F2</strain>
    </source>
</reference>
<dbReference type="RefSeq" id="WP_254577952.1">
    <property type="nucleotide sequence ID" value="NZ_CP100595.1"/>
</dbReference>
<comment type="similarity">
    <text evidence="3 10">Belongs to the FKBP-type PPIase family.</text>
</comment>
<comment type="subcellular location">
    <subcellularLocation>
        <location evidence="2">Cytoplasm</location>
    </subcellularLocation>
</comment>
<evidence type="ECO:0000256" key="5">
    <source>
        <dbReference type="ARBA" id="ARBA00023110"/>
    </source>
</evidence>
<feature type="domain" description="PPIase FKBP-type" evidence="11">
    <location>
        <begin position="6"/>
        <end position="79"/>
    </location>
</feature>
<evidence type="ECO:0000256" key="4">
    <source>
        <dbReference type="ARBA" id="ARBA00022490"/>
    </source>
</evidence>
<evidence type="ECO:0000256" key="8">
    <source>
        <dbReference type="ARBA" id="ARBA00037071"/>
    </source>
</evidence>
<organism evidence="12 13">
    <name type="scientific">Arcobacter roscoffensis</name>
    <dbReference type="NCBI Taxonomy" id="2961520"/>
    <lineage>
        <taxon>Bacteria</taxon>
        <taxon>Pseudomonadati</taxon>
        <taxon>Campylobacterota</taxon>
        <taxon>Epsilonproteobacteria</taxon>
        <taxon>Campylobacterales</taxon>
        <taxon>Arcobacteraceae</taxon>
        <taxon>Arcobacter</taxon>
    </lineage>
</organism>
<dbReference type="GO" id="GO:0016853">
    <property type="term" value="F:isomerase activity"/>
    <property type="evidence" value="ECO:0007669"/>
    <property type="project" value="UniProtKB-KW"/>
</dbReference>
<dbReference type="EMBL" id="CP100595">
    <property type="protein sequence ID" value="UTJ07778.1"/>
    <property type="molecule type" value="Genomic_DNA"/>
</dbReference>
<protein>
    <recommendedName>
        <fullName evidence="10">Peptidyl-prolyl cis-trans isomerase</fullName>
        <ecNumber evidence="10">5.2.1.8</ecNumber>
    </recommendedName>
</protein>
<evidence type="ECO:0000256" key="10">
    <source>
        <dbReference type="RuleBase" id="RU003915"/>
    </source>
</evidence>
<dbReference type="InterPro" id="IPR046357">
    <property type="entry name" value="PPIase_dom_sf"/>
</dbReference>
<dbReference type="Proteomes" id="UP001060012">
    <property type="component" value="Chromosome"/>
</dbReference>
<keyword evidence="5 9" id="KW-0697">Rotamase</keyword>
<evidence type="ECO:0000256" key="3">
    <source>
        <dbReference type="ARBA" id="ARBA00006577"/>
    </source>
</evidence>
<proteinExistence type="inferred from homology"/>
<evidence type="ECO:0000259" key="11">
    <source>
        <dbReference type="PROSITE" id="PS50059"/>
    </source>
</evidence>
<evidence type="ECO:0000256" key="1">
    <source>
        <dbReference type="ARBA" id="ARBA00000971"/>
    </source>
</evidence>